<dbReference type="PANTHER" id="PTHR13318">
    <property type="entry name" value="PARTNER OF PAIRED, ISOFORM B-RELATED"/>
    <property type="match status" value="1"/>
</dbReference>
<gene>
    <name evidence="4" type="ORF">MICPUN_57531</name>
</gene>
<evidence type="ECO:0000256" key="2">
    <source>
        <dbReference type="SAM" id="MobiDB-lite"/>
    </source>
</evidence>
<evidence type="ECO:0000313" key="5">
    <source>
        <dbReference type="Proteomes" id="UP000002009"/>
    </source>
</evidence>
<dbReference type="EMBL" id="CP001325">
    <property type="protein sequence ID" value="ACO62859.1"/>
    <property type="molecule type" value="Genomic_DNA"/>
</dbReference>
<feature type="region of interest" description="Disordered" evidence="2">
    <location>
        <begin position="473"/>
        <end position="568"/>
    </location>
</feature>
<feature type="compositionally biased region" description="Acidic residues" evidence="2">
    <location>
        <begin position="478"/>
        <end position="487"/>
    </location>
</feature>
<dbReference type="GO" id="GO:0019005">
    <property type="term" value="C:SCF ubiquitin ligase complex"/>
    <property type="evidence" value="ECO:0007669"/>
    <property type="project" value="TreeGrafter"/>
</dbReference>
<dbReference type="GO" id="GO:0031146">
    <property type="term" value="P:SCF-dependent proteasomal ubiquitin-dependent protein catabolic process"/>
    <property type="evidence" value="ECO:0007669"/>
    <property type="project" value="TreeGrafter"/>
</dbReference>
<dbReference type="eggNOG" id="ENOG502RV77">
    <property type="taxonomic scope" value="Eukaryota"/>
</dbReference>
<dbReference type="Proteomes" id="UP000002009">
    <property type="component" value="Chromosome 4"/>
</dbReference>
<dbReference type="InterPro" id="IPR032675">
    <property type="entry name" value="LRR_dom_sf"/>
</dbReference>
<dbReference type="AlphaFoldDB" id="C1E5A7"/>
<feature type="compositionally biased region" description="Acidic residues" evidence="2">
    <location>
        <begin position="509"/>
        <end position="545"/>
    </location>
</feature>
<dbReference type="OrthoDB" id="423607at2759"/>
<evidence type="ECO:0000259" key="3">
    <source>
        <dbReference type="Pfam" id="PF12937"/>
    </source>
</evidence>
<accession>C1E5A7</accession>
<dbReference type="PANTHER" id="PTHR13318:SF95">
    <property type="entry name" value="F-BOX PROTEIN YLR352W"/>
    <property type="match status" value="1"/>
</dbReference>
<feature type="compositionally biased region" description="Low complexity" evidence="2">
    <location>
        <begin position="546"/>
        <end position="556"/>
    </location>
</feature>
<dbReference type="InterPro" id="IPR001810">
    <property type="entry name" value="F-box_dom"/>
</dbReference>
<dbReference type="SUPFAM" id="SSF52047">
    <property type="entry name" value="RNI-like"/>
    <property type="match status" value="1"/>
</dbReference>
<dbReference type="Gene3D" id="3.80.10.10">
    <property type="entry name" value="Ribonuclease Inhibitor"/>
    <property type="match status" value="1"/>
</dbReference>
<dbReference type="STRING" id="296587.C1E5A7"/>
<dbReference type="Gene3D" id="1.20.1280.50">
    <property type="match status" value="1"/>
</dbReference>
<evidence type="ECO:0000313" key="4">
    <source>
        <dbReference type="EMBL" id="ACO62859.1"/>
    </source>
</evidence>
<protein>
    <recommendedName>
        <fullName evidence="3">F-box domain-containing protein</fullName>
    </recommendedName>
</protein>
<dbReference type="SUPFAM" id="SSF81383">
    <property type="entry name" value="F-box domain"/>
    <property type="match status" value="1"/>
</dbReference>
<sequence>MAQRAARLKRERAAASREEARAMKRARLDWADLPSEILVLVMQRIAELPADDAEDPSRETHRLGAVPTVPRVASVCRGWRHAVASDPRALWRVVDLSYGWARPSDAIVRRYCANGDWARLTSLSLADCAVLTDASLRALHQHCPELVSLDVSGTSKMTLAGMKPLGERLTELTLDRVKQRSMGATNQLVSGMLTDKLARLSVADVTGLDRGFIRNLHKCCGLALRHLNLSHSGMHHQNLPWLELQRSCPNIETLFLNGFGGASGWSTVPNAQGAAFAGDVPGWQNLKTLHVGAATRTHSTGHSLTPSYVDAFVLDALTRNANVEDLDVTGCAISAVHLWGIPSLWLGALRCLRAAKTGFASDEGIEFLAAVDRPWASSLARSLETVELGTSHMNANDVSDRGLDVLSTNLTNLRALGVAGADITDRALERLVDARHKTLRVVDVLGCRGLSRAARQAAHGGEPLQIRAAIRKERGETVSDEDDDDKKEEEHLVPRRRAAARAVDRFEEILDSDDDANENWIDEDENEDEEEEENEEEEYDEEEDAIPASPAAAAAPHTGALKIVMRRR</sequence>
<proteinExistence type="predicted"/>
<dbReference type="InParanoid" id="C1E5A7"/>
<comment type="subcellular location">
    <subcellularLocation>
        <location evidence="1">Cytoplasm</location>
        <location evidence="1">Cytoskeleton</location>
        <location evidence="1">Cilium axoneme</location>
    </subcellularLocation>
</comment>
<dbReference type="InterPro" id="IPR036047">
    <property type="entry name" value="F-box-like_dom_sf"/>
</dbReference>
<dbReference type="GO" id="GO:0005930">
    <property type="term" value="C:axoneme"/>
    <property type="evidence" value="ECO:0007669"/>
    <property type="project" value="UniProtKB-SubCell"/>
</dbReference>
<dbReference type="Pfam" id="PF12937">
    <property type="entry name" value="F-box-like"/>
    <property type="match status" value="1"/>
</dbReference>
<dbReference type="OMA" id="LTNCGED"/>
<dbReference type="GeneID" id="8242886"/>
<name>C1E5A7_MICCC</name>
<dbReference type="InterPro" id="IPR006553">
    <property type="entry name" value="Leu-rich_rpt_Cys-con_subtyp"/>
</dbReference>
<evidence type="ECO:0000256" key="1">
    <source>
        <dbReference type="ARBA" id="ARBA00004430"/>
    </source>
</evidence>
<feature type="domain" description="F-box" evidence="3">
    <location>
        <begin position="30"/>
        <end position="96"/>
    </location>
</feature>
<dbReference type="KEGG" id="mis:MICPUN_57531"/>
<dbReference type="SMART" id="SM00367">
    <property type="entry name" value="LRR_CC"/>
    <property type="match status" value="3"/>
</dbReference>
<reference evidence="4 5" key="1">
    <citation type="journal article" date="2009" name="Science">
        <title>Green evolution and dynamic adaptations revealed by genomes of the marine picoeukaryotes Micromonas.</title>
        <authorList>
            <person name="Worden A.Z."/>
            <person name="Lee J.H."/>
            <person name="Mock T."/>
            <person name="Rouze P."/>
            <person name="Simmons M.P."/>
            <person name="Aerts A.L."/>
            <person name="Allen A.E."/>
            <person name="Cuvelier M.L."/>
            <person name="Derelle E."/>
            <person name="Everett M.V."/>
            <person name="Foulon E."/>
            <person name="Grimwood J."/>
            <person name="Gundlach H."/>
            <person name="Henrissat B."/>
            <person name="Napoli C."/>
            <person name="McDonald S.M."/>
            <person name="Parker M.S."/>
            <person name="Rombauts S."/>
            <person name="Salamov A."/>
            <person name="Von Dassow P."/>
            <person name="Badger J.H."/>
            <person name="Coutinho P.M."/>
            <person name="Demir E."/>
            <person name="Dubchak I."/>
            <person name="Gentemann C."/>
            <person name="Eikrem W."/>
            <person name="Gready J.E."/>
            <person name="John U."/>
            <person name="Lanier W."/>
            <person name="Lindquist E.A."/>
            <person name="Lucas S."/>
            <person name="Mayer K.F."/>
            <person name="Moreau H."/>
            <person name="Not F."/>
            <person name="Otillar R."/>
            <person name="Panaud O."/>
            <person name="Pangilinan J."/>
            <person name="Paulsen I."/>
            <person name="Piegu B."/>
            <person name="Poliakov A."/>
            <person name="Robbens S."/>
            <person name="Schmutz J."/>
            <person name="Toulza E."/>
            <person name="Wyss T."/>
            <person name="Zelensky A."/>
            <person name="Zhou K."/>
            <person name="Armbrust E.V."/>
            <person name="Bhattacharya D."/>
            <person name="Goodenough U.W."/>
            <person name="Van de Peer Y."/>
            <person name="Grigoriev I.V."/>
        </authorList>
    </citation>
    <scope>NUCLEOTIDE SEQUENCE [LARGE SCALE GENOMIC DNA]</scope>
    <source>
        <strain evidence="5">RCC299 / NOUM17</strain>
    </source>
</reference>
<organism evidence="4 5">
    <name type="scientific">Micromonas commoda (strain RCC299 / NOUM17 / CCMP2709)</name>
    <name type="common">Picoplanktonic green alga</name>
    <dbReference type="NCBI Taxonomy" id="296587"/>
    <lineage>
        <taxon>Eukaryota</taxon>
        <taxon>Viridiplantae</taxon>
        <taxon>Chlorophyta</taxon>
        <taxon>Mamiellophyceae</taxon>
        <taxon>Mamiellales</taxon>
        <taxon>Mamiellaceae</taxon>
        <taxon>Micromonas</taxon>
    </lineage>
</organism>
<dbReference type="RefSeq" id="XP_002501601.1">
    <property type="nucleotide sequence ID" value="XM_002501555.1"/>
</dbReference>
<keyword evidence="5" id="KW-1185">Reference proteome</keyword>